<evidence type="ECO:0000313" key="4">
    <source>
        <dbReference type="EMBL" id="GGH70788.1"/>
    </source>
</evidence>
<reference evidence="4" key="2">
    <citation type="submission" date="2020-09" db="EMBL/GenBank/DDBJ databases">
        <authorList>
            <person name="Sun Q."/>
            <person name="Zhou Y."/>
        </authorList>
    </citation>
    <scope>NUCLEOTIDE SEQUENCE</scope>
    <source>
        <strain evidence="4">CGMCC 1.12360</strain>
    </source>
</reference>
<evidence type="ECO:0000256" key="1">
    <source>
        <dbReference type="ARBA" id="ARBA00008814"/>
    </source>
</evidence>
<comment type="caution">
    <text evidence="4">The sequence shown here is derived from an EMBL/GenBank/DDBJ whole genome shotgun (WGS) entry which is preliminary data.</text>
</comment>
<dbReference type="PANTHER" id="PTHR30535:SF36">
    <property type="entry name" value="HIGH-AFFINITY HEME UPTAKE SYSTEM PROTEIN ISDE"/>
    <property type="match status" value="1"/>
</dbReference>
<gene>
    <name evidence="4" type="ORF">GCM10010978_06080</name>
</gene>
<dbReference type="PANTHER" id="PTHR30535">
    <property type="entry name" value="VITAMIN B12-BINDING PROTEIN"/>
    <property type="match status" value="1"/>
</dbReference>
<name>A0A8J2ZR60_9BACI</name>
<feature type="coiled-coil region" evidence="2">
    <location>
        <begin position="14"/>
        <end position="41"/>
    </location>
</feature>
<dbReference type="InterPro" id="IPR002491">
    <property type="entry name" value="ABC_transptr_periplasmic_BD"/>
</dbReference>
<dbReference type="AlphaFoldDB" id="A0A8J2ZR60"/>
<dbReference type="GO" id="GO:0071281">
    <property type="term" value="P:cellular response to iron ion"/>
    <property type="evidence" value="ECO:0007669"/>
    <property type="project" value="TreeGrafter"/>
</dbReference>
<reference evidence="4" key="1">
    <citation type="journal article" date="2014" name="Int. J. Syst. Evol. Microbiol.">
        <title>Complete genome sequence of Corynebacterium casei LMG S-19264T (=DSM 44701T), isolated from a smear-ripened cheese.</title>
        <authorList>
            <consortium name="US DOE Joint Genome Institute (JGI-PGF)"/>
            <person name="Walter F."/>
            <person name="Albersmeier A."/>
            <person name="Kalinowski J."/>
            <person name="Ruckert C."/>
        </authorList>
    </citation>
    <scope>NUCLEOTIDE SEQUENCE</scope>
    <source>
        <strain evidence="4">CGMCC 1.12360</strain>
    </source>
</reference>
<dbReference type="EMBL" id="BMEV01000007">
    <property type="protein sequence ID" value="GGH70788.1"/>
    <property type="molecule type" value="Genomic_DNA"/>
</dbReference>
<protein>
    <recommendedName>
        <fullName evidence="3">Fe/B12 periplasmic-binding domain-containing protein</fullName>
    </recommendedName>
</protein>
<keyword evidence="2" id="KW-0175">Coiled coil</keyword>
<accession>A0A8J2ZR60</accession>
<dbReference type="PROSITE" id="PS50983">
    <property type="entry name" value="FE_B12_PBP"/>
    <property type="match status" value="1"/>
</dbReference>
<feature type="domain" description="Fe/B12 periplasmic-binding" evidence="3">
    <location>
        <begin position="1"/>
        <end position="144"/>
    </location>
</feature>
<comment type="similarity">
    <text evidence="1">Belongs to the bacterial solute-binding protein 8 family.</text>
</comment>
<dbReference type="InterPro" id="IPR050902">
    <property type="entry name" value="ABC_Transporter_SBP"/>
</dbReference>
<dbReference type="Pfam" id="PF01497">
    <property type="entry name" value="Peripla_BP_2"/>
    <property type="match status" value="1"/>
</dbReference>
<dbReference type="SUPFAM" id="SSF53807">
    <property type="entry name" value="Helical backbone' metal receptor"/>
    <property type="match status" value="1"/>
</dbReference>
<dbReference type="Gene3D" id="3.40.50.1980">
    <property type="entry name" value="Nitrogenase molybdenum iron protein domain"/>
    <property type="match status" value="1"/>
</dbReference>
<evidence type="ECO:0000259" key="3">
    <source>
        <dbReference type="PROSITE" id="PS50983"/>
    </source>
</evidence>
<keyword evidence="5" id="KW-1185">Reference proteome</keyword>
<proteinExistence type="inferred from homology"/>
<organism evidence="4 5">
    <name type="scientific">Compostibacillus humi</name>
    <dbReference type="NCBI Taxonomy" id="1245525"/>
    <lineage>
        <taxon>Bacteria</taxon>
        <taxon>Bacillati</taxon>
        <taxon>Bacillota</taxon>
        <taxon>Bacilli</taxon>
        <taxon>Bacillales</taxon>
        <taxon>Bacillaceae</taxon>
        <taxon>Compostibacillus</taxon>
    </lineage>
</organism>
<evidence type="ECO:0000256" key="2">
    <source>
        <dbReference type="SAM" id="Coils"/>
    </source>
</evidence>
<dbReference type="Proteomes" id="UP000602050">
    <property type="component" value="Unassembled WGS sequence"/>
</dbReference>
<sequence>MESVEGMNESILVLGEKYDRMEQAEKILNNFEDKMAEIEEKVKDKEPPTVLILFGVPVSYLVATEDSYVGDLVRRAGGVNAVPDKGVEYIASNTENLRQSNPDIILKMAHGMPEEVVEMFDKEFKENDIWKHFQSRTRWPRLSL</sequence>
<evidence type="ECO:0000313" key="5">
    <source>
        <dbReference type="Proteomes" id="UP000602050"/>
    </source>
</evidence>